<dbReference type="GeneID" id="36284535"/>
<proteinExistence type="predicted"/>
<evidence type="ECO:0000313" key="1">
    <source>
        <dbReference type="EMBL" id="OAF61879.1"/>
    </source>
</evidence>
<dbReference type="Proteomes" id="UP000077154">
    <property type="component" value="Unassembled WGS sequence"/>
</dbReference>
<dbReference type="RefSeq" id="XP_024327153.1">
    <property type="nucleotide sequence ID" value="XM_024465124.1"/>
</dbReference>
<sequence>MRDFSPPIPRIIRHEPRISPAIPKSANPYSILPALCSSTHLLHPLRHRPPNPPPQNLINTIISPLLLGIPSPPLSHITYSTAPNLSLTSLSTPAVTTVPLLPPHTNTGVLAFPSPMVRELTYPLTSPIALFEPAIPVPIAITPPNSTPGHASTTASAAIPPCP</sequence>
<gene>
    <name evidence="1" type="ORF">VC83_01446</name>
</gene>
<dbReference type="EMBL" id="KV441388">
    <property type="protein sequence ID" value="OAF61879.1"/>
    <property type="molecule type" value="Genomic_DNA"/>
</dbReference>
<accession>A0A177AII0</accession>
<reference evidence="1" key="1">
    <citation type="submission" date="2016-03" db="EMBL/GenBank/DDBJ databases">
        <title>Updated assembly of Pseudogymnoascus destructans, the fungus causing white-nose syndrome of bats.</title>
        <authorList>
            <person name="Palmer J.M."/>
            <person name="Drees K.P."/>
            <person name="Foster J.T."/>
            <person name="Lindner D.L."/>
        </authorList>
    </citation>
    <scope>NUCLEOTIDE SEQUENCE [LARGE SCALE GENOMIC DNA]</scope>
    <source>
        <strain evidence="1">20631-21</strain>
    </source>
</reference>
<name>A0A177AII0_9PEZI</name>
<dbReference type="AlphaFoldDB" id="A0A177AII0"/>
<organism evidence="1">
    <name type="scientific">Pseudogymnoascus destructans</name>
    <dbReference type="NCBI Taxonomy" id="655981"/>
    <lineage>
        <taxon>Eukaryota</taxon>
        <taxon>Fungi</taxon>
        <taxon>Dikarya</taxon>
        <taxon>Ascomycota</taxon>
        <taxon>Pezizomycotina</taxon>
        <taxon>Leotiomycetes</taxon>
        <taxon>Thelebolales</taxon>
        <taxon>Thelebolaceae</taxon>
        <taxon>Pseudogymnoascus</taxon>
    </lineage>
</organism>
<protein>
    <submittedName>
        <fullName evidence="1">Uncharacterized protein</fullName>
    </submittedName>
</protein>